<sequence length="214" mass="23726">MTATERTLVLVRHGQSYDNQQDLFSGLRNSDLTSQGVAEAIQAGHQLGKLGFCFDVAFTSELTRAQRTLSLMLAELGQSTLTVRRAGALNERDYGELAGLNKEEARARWGVQQVRLWRKSYDAVPPGGESLAMTAERLVPYYRREIAPQVQEGRRTLVVAHGNSLRSLVMHLDGLSAEDVAEVHLATSQILVYRFDEAGAVLDKQSILTDVRQN</sequence>
<protein>
    <recommendedName>
        <fullName evidence="5">2,3-bisphosphoglycerate-dependent phosphoglycerate mutase</fullName>
        <shortName evidence="5">BPG-dependent PGAM</shortName>
        <shortName evidence="5">PGAM</shortName>
        <shortName evidence="5">Phosphoglyceromutase</shortName>
        <shortName evidence="5">dPGM</shortName>
        <ecNumber evidence="5">5.4.2.11</ecNumber>
    </recommendedName>
</protein>
<feature type="binding site" evidence="5 7">
    <location>
        <begin position="12"/>
        <end position="19"/>
    </location>
    <ligand>
        <name>substrate</name>
    </ligand>
</feature>
<reference evidence="10" key="1">
    <citation type="submission" date="2018-05" db="EMBL/GenBank/DDBJ databases">
        <title>Complete Genome Sequence of Methylobacterium sp. 17SD2-17.</title>
        <authorList>
            <person name="Srinivasan S."/>
        </authorList>
    </citation>
    <scope>NUCLEOTIDE SEQUENCE [LARGE SCALE GENOMIC DNA]</scope>
    <source>
        <strain evidence="10">17SD2-17</strain>
    </source>
</reference>
<evidence type="ECO:0000256" key="2">
    <source>
        <dbReference type="ARBA" id="ARBA00022432"/>
    </source>
</evidence>
<keyword evidence="2 5" id="KW-0312">Gluconeogenesis</keyword>
<evidence type="ECO:0000256" key="6">
    <source>
        <dbReference type="PIRSR" id="PIRSR613078-1"/>
    </source>
</evidence>
<feature type="binding site" evidence="5 7">
    <location>
        <position position="64"/>
    </location>
    <ligand>
        <name>substrate</name>
    </ligand>
</feature>
<feature type="active site" description="Proton donor/acceptor" evidence="5 6">
    <location>
        <position position="91"/>
    </location>
</feature>
<accession>A0A2U8WFS1</accession>
<dbReference type="PANTHER" id="PTHR11931">
    <property type="entry name" value="PHOSPHOGLYCERATE MUTASE"/>
    <property type="match status" value="1"/>
</dbReference>
<feature type="site" description="Transition state stabilizer" evidence="5 8">
    <location>
        <position position="161"/>
    </location>
</feature>
<evidence type="ECO:0000256" key="1">
    <source>
        <dbReference type="ARBA" id="ARBA00006717"/>
    </source>
</evidence>
<evidence type="ECO:0000313" key="9">
    <source>
        <dbReference type="EMBL" id="AWN44381.1"/>
    </source>
</evidence>
<evidence type="ECO:0000256" key="8">
    <source>
        <dbReference type="PIRSR" id="PIRSR613078-3"/>
    </source>
</evidence>
<feature type="binding site" evidence="5 7">
    <location>
        <begin position="25"/>
        <end position="26"/>
    </location>
    <ligand>
        <name>substrate</name>
    </ligand>
</feature>
<evidence type="ECO:0000256" key="4">
    <source>
        <dbReference type="ARBA" id="ARBA00023235"/>
    </source>
</evidence>
<dbReference type="InterPro" id="IPR013078">
    <property type="entry name" value="His_Pase_superF_clade-1"/>
</dbReference>
<dbReference type="GO" id="GO:0006096">
    <property type="term" value="P:glycolytic process"/>
    <property type="evidence" value="ECO:0007669"/>
    <property type="project" value="UniProtKB-UniRule"/>
</dbReference>
<feature type="active site" description="Tele-phosphohistidine intermediate" evidence="5 6">
    <location>
        <position position="13"/>
    </location>
</feature>
<evidence type="ECO:0000256" key="5">
    <source>
        <dbReference type="HAMAP-Rule" id="MF_01039"/>
    </source>
</evidence>
<feature type="binding site" evidence="5 7">
    <location>
        <begin position="91"/>
        <end position="94"/>
    </location>
    <ligand>
        <name>substrate</name>
    </ligand>
</feature>
<dbReference type="CDD" id="cd07067">
    <property type="entry name" value="HP_PGM_like"/>
    <property type="match status" value="1"/>
</dbReference>
<dbReference type="Pfam" id="PF00300">
    <property type="entry name" value="His_Phos_1"/>
    <property type="match status" value="1"/>
</dbReference>
<dbReference type="Gene3D" id="3.40.50.1240">
    <property type="entry name" value="Phosphoglycerate mutase-like"/>
    <property type="match status" value="1"/>
</dbReference>
<comment type="pathway">
    <text evidence="5">Carbohydrate degradation; glycolysis; pyruvate from D-glyceraldehyde 3-phosphate: step 3/5.</text>
</comment>
<dbReference type="InterPro" id="IPR029033">
    <property type="entry name" value="His_PPase_superfam"/>
</dbReference>
<dbReference type="NCBIfam" id="TIGR01258">
    <property type="entry name" value="pgm_1"/>
    <property type="match status" value="1"/>
</dbReference>
<proteinExistence type="inferred from homology"/>
<dbReference type="RefSeq" id="WP_109896049.1">
    <property type="nucleotide sequence ID" value="NZ_CP029550.1"/>
</dbReference>
<dbReference type="EMBL" id="CP029550">
    <property type="protein sequence ID" value="AWN44381.1"/>
    <property type="molecule type" value="Genomic_DNA"/>
</dbReference>
<dbReference type="EC" id="5.4.2.11" evidence="5"/>
<dbReference type="GO" id="GO:0004619">
    <property type="term" value="F:phosphoglycerate mutase activity"/>
    <property type="evidence" value="ECO:0007669"/>
    <property type="project" value="UniProtKB-UniRule"/>
</dbReference>
<evidence type="ECO:0000313" key="10">
    <source>
        <dbReference type="Proteomes" id="UP000245926"/>
    </source>
</evidence>
<dbReference type="KEGG" id="mets:DK389_05400"/>
<dbReference type="AlphaFoldDB" id="A0A2U8WFS1"/>
<keyword evidence="3 5" id="KW-0324">Glycolysis</keyword>
<dbReference type="PIRSF" id="PIRSF000709">
    <property type="entry name" value="6PFK_2-Ptase"/>
    <property type="match status" value="1"/>
</dbReference>
<comment type="subunit">
    <text evidence="5">Homodimer.</text>
</comment>
<keyword evidence="4 5" id="KW-0413">Isomerase</keyword>
<evidence type="ECO:0000256" key="3">
    <source>
        <dbReference type="ARBA" id="ARBA00023152"/>
    </source>
</evidence>
<evidence type="ECO:0000256" key="7">
    <source>
        <dbReference type="PIRSR" id="PIRSR613078-2"/>
    </source>
</evidence>
<dbReference type="OrthoDB" id="9781415at2"/>
<name>A0A2U8WFS1_9HYPH</name>
<dbReference type="GO" id="GO:0006094">
    <property type="term" value="P:gluconeogenesis"/>
    <property type="evidence" value="ECO:0007669"/>
    <property type="project" value="UniProtKB-UniRule"/>
</dbReference>
<comment type="similarity">
    <text evidence="1 5">Belongs to the phosphoglycerate mutase family. BPG-dependent PGAM subfamily.</text>
</comment>
<feature type="binding site" evidence="5 7">
    <location>
        <begin position="162"/>
        <end position="163"/>
    </location>
    <ligand>
        <name>substrate</name>
    </ligand>
</feature>
<dbReference type="HAMAP" id="MF_01039">
    <property type="entry name" value="PGAM_GpmA"/>
    <property type="match status" value="1"/>
</dbReference>
<comment type="catalytic activity">
    <reaction evidence="5">
        <text>(2R)-2-phosphoglycerate = (2R)-3-phosphoglycerate</text>
        <dbReference type="Rhea" id="RHEA:15901"/>
        <dbReference type="ChEBI" id="CHEBI:58272"/>
        <dbReference type="ChEBI" id="CHEBI:58289"/>
        <dbReference type="EC" id="5.4.2.11"/>
    </reaction>
</comment>
<organism evidence="9 10">
    <name type="scientific">Methylobacterium durans</name>
    <dbReference type="NCBI Taxonomy" id="2202825"/>
    <lineage>
        <taxon>Bacteria</taxon>
        <taxon>Pseudomonadati</taxon>
        <taxon>Pseudomonadota</taxon>
        <taxon>Alphaproteobacteria</taxon>
        <taxon>Hyphomicrobiales</taxon>
        <taxon>Methylobacteriaceae</taxon>
        <taxon>Methylobacterium</taxon>
    </lineage>
</organism>
<comment type="function">
    <text evidence="5">Catalyzes the interconversion of 2-phosphoglycerate and 3-phosphoglycerate.</text>
</comment>
<feature type="binding site" evidence="5 7">
    <location>
        <position position="102"/>
    </location>
    <ligand>
        <name>substrate</name>
    </ligand>
</feature>
<dbReference type="SMART" id="SM00855">
    <property type="entry name" value="PGAM"/>
    <property type="match status" value="1"/>
</dbReference>
<gene>
    <name evidence="5" type="primary">gpmA</name>
    <name evidence="9" type="ORF">DK389_05400</name>
</gene>
<dbReference type="InterPro" id="IPR005952">
    <property type="entry name" value="Phosphogly_mut1"/>
</dbReference>
<dbReference type="UniPathway" id="UPA00109">
    <property type="reaction ID" value="UER00186"/>
</dbReference>
<dbReference type="Proteomes" id="UP000245926">
    <property type="component" value="Chromosome"/>
</dbReference>
<dbReference type="SUPFAM" id="SSF53254">
    <property type="entry name" value="Phosphoglycerate mutase-like"/>
    <property type="match status" value="1"/>
</dbReference>
<comment type="caution">
    <text evidence="5">Lacks conserved residue(s) required for the propagation of feature annotation.</text>
</comment>
<keyword evidence="10" id="KW-1185">Reference proteome</keyword>